<dbReference type="EMBL" id="SDPP02000001">
    <property type="protein sequence ID" value="KAA1380814.1"/>
    <property type="molecule type" value="Genomic_DNA"/>
</dbReference>
<name>A0A641ARS7_9ACTN</name>
<feature type="chain" id="PRO_5024805713" description="Bacterial Ig-like domain-containing protein" evidence="1">
    <location>
        <begin position="33"/>
        <end position="321"/>
    </location>
</feature>
<dbReference type="RefSeq" id="WP_129181682.1">
    <property type="nucleotide sequence ID" value="NZ_JAGIOG010000001.1"/>
</dbReference>
<evidence type="ECO:0000313" key="3">
    <source>
        <dbReference type="Proteomes" id="UP001515100"/>
    </source>
</evidence>
<feature type="signal peptide" evidence="1">
    <location>
        <begin position="1"/>
        <end position="32"/>
    </location>
</feature>
<organism evidence="2 3">
    <name type="scientific">Aeromicrobium fastidiosum</name>
    <dbReference type="NCBI Taxonomy" id="52699"/>
    <lineage>
        <taxon>Bacteria</taxon>
        <taxon>Bacillati</taxon>
        <taxon>Actinomycetota</taxon>
        <taxon>Actinomycetes</taxon>
        <taxon>Propionibacteriales</taxon>
        <taxon>Nocardioidaceae</taxon>
        <taxon>Aeromicrobium</taxon>
    </lineage>
</organism>
<gene>
    <name evidence="2" type="ORF">ESP62_006540</name>
</gene>
<dbReference type="Proteomes" id="UP001515100">
    <property type="component" value="Unassembled WGS sequence"/>
</dbReference>
<dbReference type="AlphaFoldDB" id="A0A641ARS7"/>
<dbReference type="OrthoDB" id="4990776at2"/>
<evidence type="ECO:0000313" key="2">
    <source>
        <dbReference type="EMBL" id="KAA1380814.1"/>
    </source>
</evidence>
<keyword evidence="1" id="KW-0732">Signal</keyword>
<sequence>MTQTATRSRVGATIGMGALVASALMFAPAASAATVVNVVNADVLPTETTANYTSWHQGQPDAPTRAKVTANGLELSGGKSQVIKGYADNNETITPGKPNFNIEQEIAGSRFTATAGQATLQIPLRSSNVDATGNFTTIYSLADQGSRVKTSDLFISTRTIDDGTGAAIVANQRYPLTTILAELGDYKVIGFGVQAEVNATITDITWQGTTYKFKDPIDKAASKVDIYRVHPKSGKITTKNTVSFYATVSIGGQKAPAGTPVVGYAKGKKVANGKVNSLGKVKLVIKGKLPKGSATLKAEYAGSPTIAASTDSVKVKVIKKK</sequence>
<dbReference type="GO" id="GO:0005975">
    <property type="term" value="P:carbohydrate metabolic process"/>
    <property type="evidence" value="ECO:0007669"/>
    <property type="project" value="UniProtKB-ARBA"/>
</dbReference>
<accession>A0A641ARS7</accession>
<protein>
    <recommendedName>
        <fullName evidence="4">Bacterial Ig-like domain-containing protein</fullName>
    </recommendedName>
</protein>
<evidence type="ECO:0008006" key="4">
    <source>
        <dbReference type="Google" id="ProtNLM"/>
    </source>
</evidence>
<proteinExistence type="predicted"/>
<comment type="caution">
    <text evidence="2">The sequence shown here is derived from an EMBL/GenBank/DDBJ whole genome shotgun (WGS) entry which is preliminary data.</text>
</comment>
<reference evidence="2" key="1">
    <citation type="submission" date="2019-09" db="EMBL/GenBank/DDBJ databases">
        <authorList>
            <person name="Li J."/>
        </authorList>
    </citation>
    <scope>NUCLEOTIDE SEQUENCE [LARGE SCALE GENOMIC DNA]</scope>
    <source>
        <strain evidence="2">NRBC 14897</strain>
    </source>
</reference>
<evidence type="ECO:0000256" key="1">
    <source>
        <dbReference type="SAM" id="SignalP"/>
    </source>
</evidence>
<keyword evidence="3" id="KW-1185">Reference proteome</keyword>
<dbReference type="Gene3D" id="2.60.40.10">
    <property type="entry name" value="Immunoglobulins"/>
    <property type="match status" value="1"/>
</dbReference>
<dbReference type="InterPro" id="IPR013783">
    <property type="entry name" value="Ig-like_fold"/>
</dbReference>